<keyword evidence="10 14" id="KW-0472">Membrane</keyword>
<dbReference type="PANTHER" id="PTHR48010:SF32">
    <property type="entry name" value="PROTEIN KINASE DOMAIN-CONTAINING PROTEIN"/>
    <property type="match status" value="1"/>
</dbReference>
<dbReference type="Gene3D" id="3.30.200.20">
    <property type="entry name" value="Phosphorylase Kinase, domain 1"/>
    <property type="match status" value="1"/>
</dbReference>
<dbReference type="GO" id="GO:0004672">
    <property type="term" value="F:protein kinase activity"/>
    <property type="evidence" value="ECO:0007669"/>
    <property type="project" value="InterPro"/>
</dbReference>
<comment type="similarity">
    <text evidence="2">Belongs to the RLP family.</text>
</comment>
<keyword evidence="7 12" id="KW-0547">Nucleotide-binding</keyword>
<evidence type="ECO:0000256" key="15">
    <source>
        <dbReference type="SAM" id="SignalP"/>
    </source>
</evidence>
<dbReference type="InterPro" id="IPR032675">
    <property type="entry name" value="LRR_dom_sf"/>
</dbReference>
<reference evidence="17 18" key="1">
    <citation type="journal article" date="2013" name="Proc. Natl. Acad. Sci. U.S.A.">
        <title>Fine-scale variation in meiotic recombination in Mimulus inferred from population shotgun sequencing.</title>
        <authorList>
            <person name="Hellsten U."/>
            <person name="Wright K.M."/>
            <person name="Jenkins J."/>
            <person name="Shu S."/>
            <person name="Yuan Y."/>
            <person name="Wessler S.R."/>
            <person name="Schmutz J."/>
            <person name="Willis J.H."/>
            <person name="Rokhsar D.S."/>
        </authorList>
    </citation>
    <scope>NUCLEOTIDE SEQUENCE [LARGE SCALE GENOMIC DNA]</scope>
    <source>
        <strain evidence="18">cv. DUN x IM62</strain>
    </source>
</reference>
<protein>
    <recommendedName>
        <fullName evidence="16">Protein kinase domain-containing protein</fullName>
    </recommendedName>
</protein>
<dbReference type="FunFam" id="3.30.200.20:FF:000307">
    <property type="entry name" value="pollen receptor-like kinase 1"/>
    <property type="match status" value="1"/>
</dbReference>
<dbReference type="OMA" id="SCTAQFP"/>
<evidence type="ECO:0000256" key="12">
    <source>
        <dbReference type="PROSITE-ProRule" id="PRU10141"/>
    </source>
</evidence>
<evidence type="ECO:0000256" key="8">
    <source>
        <dbReference type="ARBA" id="ARBA00022840"/>
    </source>
</evidence>
<comment type="subcellular location">
    <subcellularLocation>
        <location evidence="1">Membrane</location>
        <topology evidence="1">Single-pass type I membrane protein</topology>
    </subcellularLocation>
</comment>
<dbReference type="InterPro" id="IPR013210">
    <property type="entry name" value="LRR_N_plant-typ"/>
</dbReference>
<dbReference type="PROSITE" id="PS00107">
    <property type="entry name" value="PROTEIN_KINASE_ATP"/>
    <property type="match status" value="1"/>
</dbReference>
<dbReference type="SUPFAM" id="SSF52058">
    <property type="entry name" value="L domain-like"/>
    <property type="match status" value="1"/>
</dbReference>
<feature type="transmembrane region" description="Helical" evidence="14">
    <location>
        <begin position="256"/>
        <end position="280"/>
    </location>
</feature>
<feature type="chain" id="PRO_5001508037" description="Protein kinase domain-containing protein" evidence="15">
    <location>
        <begin position="25"/>
        <end position="625"/>
    </location>
</feature>
<proteinExistence type="inferred from homology"/>
<evidence type="ECO:0000256" key="1">
    <source>
        <dbReference type="ARBA" id="ARBA00004479"/>
    </source>
</evidence>
<dbReference type="AlphaFoldDB" id="A0A022S0K5"/>
<feature type="binding site" evidence="12">
    <location>
        <position position="374"/>
    </location>
    <ligand>
        <name>ATP</name>
        <dbReference type="ChEBI" id="CHEBI:30616"/>
    </ligand>
</feature>
<name>A0A022S0K5_ERYGU</name>
<dbReference type="PROSITE" id="PS50011">
    <property type="entry name" value="PROTEIN_KINASE_DOM"/>
    <property type="match status" value="1"/>
</dbReference>
<dbReference type="InterPro" id="IPR000719">
    <property type="entry name" value="Prot_kinase_dom"/>
</dbReference>
<feature type="signal peptide" evidence="15">
    <location>
        <begin position="1"/>
        <end position="24"/>
    </location>
</feature>
<evidence type="ECO:0000256" key="2">
    <source>
        <dbReference type="ARBA" id="ARBA00009592"/>
    </source>
</evidence>
<accession>A0A022S0K5</accession>
<dbReference type="OrthoDB" id="652551at2759"/>
<dbReference type="PANTHER" id="PTHR48010">
    <property type="entry name" value="OS05G0588300 PROTEIN"/>
    <property type="match status" value="1"/>
</dbReference>
<gene>
    <name evidence="17" type="ORF">MIMGU_mgv1a002921mg</name>
</gene>
<evidence type="ECO:0000313" key="18">
    <source>
        <dbReference type="Proteomes" id="UP000030748"/>
    </source>
</evidence>
<evidence type="ECO:0000256" key="3">
    <source>
        <dbReference type="ARBA" id="ARBA00022614"/>
    </source>
</evidence>
<evidence type="ECO:0000256" key="4">
    <source>
        <dbReference type="ARBA" id="ARBA00022692"/>
    </source>
</evidence>
<evidence type="ECO:0000256" key="14">
    <source>
        <dbReference type="SAM" id="Phobius"/>
    </source>
</evidence>
<dbReference type="EMBL" id="KI630173">
    <property type="protein sequence ID" value="EYU45791.1"/>
    <property type="molecule type" value="Genomic_DNA"/>
</dbReference>
<keyword evidence="11" id="KW-0325">Glycoprotein</keyword>
<keyword evidence="9 14" id="KW-1133">Transmembrane helix</keyword>
<dbReference type="InterPro" id="IPR011009">
    <property type="entry name" value="Kinase-like_dom_sf"/>
</dbReference>
<evidence type="ECO:0000256" key="7">
    <source>
        <dbReference type="ARBA" id="ARBA00022741"/>
    </source>
</evidence>
<dbReference type="InterPro" id="IPR003591">
    <property type="entry name" value="Leu-rich_rpt_typical-subtyp"/>
</dbReference>
<dbReference type="GO" id="GO:0016020">
    <property type="term" value="C:membrane"/>
    <property type="evidence" value="ECO:0007669"/>
    <property type="project" value="UniProtKB-SubCell"/>
</dbReference>
<keyword evidence="18" id="KW-1185">Reference proteome</keyword>
<dbReference type="Pfam" id="PF00069">
    <property type="entry name" value="Pkinase"/>
    <property type="match status" value="1"/>
</dbReference>
<organism evidence="17 18">
    <name type="scientific">Erythranthe guttata</name>
    <name type="common">Yellow monkey flower</name>
    <name type="synonym">Mimulus guttatus</name>
    <dbReference type="NCBI Taxonomy" id="4155"/>
    <lineage>
        <taxon>Eukaryota</taxon>
        <taxon>Viridiplantae</taxon>
        <taxon>Streptophyta</taxon>
        <taxon>Embryophyta</taxon>
        <taxon>Tracheophyta</taxon>
        <taxon>Spermatophyta</taxon>
        <taxon>Magnoliopsida</taxon>
        <taxon>eudicotyledons</taxon>
        <taxon>Gunneridae</taxon>
        <taxon>Pentapetalae</taxon>
        <taxon>asterids</taxon>
        <taxon>lamiids</taxon>
        <taxon>Lamiales</taxon>
        <taxon>Phrymaceae</taxon>
        <taxon>Erythranthe</taxon>
    </lineage>
</organism>
<keyword evidence="3" id="KW-0433">Leucine-rich repeat</keyword>
<dbReference type="FunFam" id="3.80.10.10:FF:000275">
    <property type="entry name" value="Leucine-rich repeat receptor-like protein kinase"/>
    <property type="match status" value="1"/>
</dbReference>
<evidence type="ECO:0000256" key="6">
    <source>
        <dbReference type="ARBA" id="ARBA00022737"/>
    </source>
</evidence>
<dbReference type="KEGG" id="egt:105958887"/>
<feature type="region of interest" description="Disordered" evidence="13">
    <location>
        <begin position="233"/>
        <end position="252"/>
    </location>
</feature>
<evidence type="ECO:0000256" key="13">
    <source>
        <dbReference type="SAM" id="MobiDB-lite"/>
    </source>
</evidence>
<dbReference type="InterPro" id="IPR001611">
    <property type="entry name" value="Leu-rich_rpt"/>
</dbReference>
<dbReference type="Proteomes" id="UP000030748">
    <property type="component" value="Unassembled WGS sequence"/>
</dbReference>
<dbReference type="PhylomeDB" id="A0A022S0K5"/>
<dbReference type="GO" id="GO:0006952">
    <property type="term" value="P:defense response"/>
    <property type="evidence" value="ECO:0007669"/>
    <property type="project" value="UniProtKB-ARBA"/>
</dbReference>
<evidence type="ECO:0000256" key="11">
    <source>
        <dbReference type="ARBA" id="ARBA00023180"/>
    </source>
</evidence>
<evidence type="ECO:0000259" key="16">
    <source>
        <dbReference type="PROSITE" id="PS50011"/>
    </source>
</evidence>
<dbReference type="SMART" id="SM00369">
    <property type="entry name" value="LRR_TYP"/>
    <property type="match status" value="3"/>
</dbReference>
<dbReference type="eggNOG" id="ENOG502QSFF">
    <property type="taxonomic scope" value="Eukaryota"/>
</dbReference>
<dbReference type="Pfam" id="PF00560">
    <property type="entry name" value="LRR_1"/>
    <property type="match status" value="4"/>
</dbReference>
<dbReference type="FunFam" id="1.10.510.10:FF:000095">
    <property type="entry name" value="protein STRUBBELIG-RECEPTOR FAMILY 8"/>
    <property type="match status" value="1"/>
</dbReference>
<dbReference type="GO" id="GO:0005524">
    <property type="term" value="F:ATP binding"/>
    <property type="evidence" value="ECO:0007669"/>
    <property type="project" value="UniProtKB-UniRule"/>
</dbReference>
<keyword evidence="6" id="KW-0677">Repeat</keyword>
<dbReference type="InterPro" id="IPR017441">
    <property type="entry name" value="Protein_kinase_ATP_BS"/>
</dbReference>
<keyword evidence="5 15" id="KW-0732">Signal</keyword>
<feature type="domain" description="Protein kinase" evidence="16">
    <location>
        <begin position="346"/>
        <end position="614"/>
    </location>
</feature>
<dbReference type="InterPro" id="IPR050994">
    <property type="entry name" value="At_inactive_RLKs"/>
</dbReference>
<evidence type="ECO:0000256" key="10">
    <source>
        <dbReference type="ARBA" id="ARBA00023136"/>
    </source>
</evidence>
<keyword evidence="8 12" id="KW-0067">ATP-binding</keyword>
<dbReference type="Gene3D" id="3.80.10.10">
    <property type="entry name" value="Ribonuclease Inhibitor"/>
    <property type="match status" value="2"/>
</dbReference>
<evidence type="ECO:0000313" key="17">
    <source>
        <dbReference type="EMBL" id="EYU45791.1"/>
    </source>
</evidence>
<dbReference type="STRING" id="4155.A0A022S0K5"/>
<dbReference type="Gene3D" id="1.10.510.10">
    <property type="entry name" value="Transferase(Phosphotransferase) domain 1"/>
    <property type="match status" value="1"/>
</dbReference>
<evidence type="ECO:0000256" key="9">
    <source>
        <dbReference type="ARBA" id="ARBA00022989"/>
    </source>
</evidence>
<keyword evidence="4 14" id="KW-0812">Transmembrane</keyword>
<dbReference type="SUPFAM" id="SSF56112">
    <property type="entry name" value="Protein kinase-like (PK-like)"/>
    <property type="match status" value="1"/>
</dbReference>
<evidence type="ECO:0000256" key="5">
    <source>
        <dbReference type="ARBA" id="ARBA00022729"/>
    </source>
</evidence>
<dbReference type="Pfam" id="PF08263">
    <property type="entry name" value="LRRNT_2"/>
    <property type="match status" value="1"/>
</dbReference>
<dbReference type="GO" id="GO:0051707">
    <property type="term" value="P:response to other organism"/>
    <property type="evidence" value="ECO:0007669"/>
    <property type="project" value="UniProtKB-ARBA"/>
</dbReference>
<sequence>MGWLNFHHLLLLTAALLLLRLPSAAPDISSDRSALLSFRSAVRARLPFWNLSSPTPCSWNGVTCSPDGSAVIALRLPGKSISGRIPPNTISRLTNLQALSLRANQLSGPLPAELFSSLTSLHTLSLQNNLFSGGIPDSLFSLTALINLELASNNLSGPISPSFNNLTRLRTLYLQNNHFSGPVPDLNLPGLSLFNISNNNLTGQIPKGLAGKPKNSFAGNSLCGAPLDSCSVDETPSVPGNPPPDRKKPDKKLSGWAITGIVICSVLGVFLIVMLICCLCGKGKGAKKKTGLPTTRREKTVATTGGVAAAARERQKGGGGEDGGKKKRLVFFGKTKWEFTLEDLLKASAEVLGRGTFGTTYKAALDAGLAVVVKRLRDVNMAEMEFRAKMDEIGRMDHQNLVPLKAYYYNRDEKLLVYDYLPMGSLSALLHGNKGERRTPLNWETRASIALGAAQGISYLHSHGPSISHGNIKSSNILLTKKYEPRVSDFLLARMARPGSALGPSRVEGYRAPEVTDPQRVSQKADVYSFGVLVLEMLTGKSPVVGEDGFDLPLWVRSVVKDAWTSEVFDAELLRYQNVEEDMVRLLQIGVDCTESYPDKRPSMSEVATKIEELCRWSFDYTGEE</sequence>